<proteinExistence type="predicted"/>
<dbReference type="OrthoDB" id="7027929at2759"/>
<dbReference type="SUPFAM" id="SSF47413">
    <property type="entry name" value="lambda repressor-like DNA-binding domains"/>
    <property type="match status" value="2"/>
</dbReference>
<evidence type="ECO:0000256" key="1">
    <source>
        <dbReference type="ARBA" id="ARBA00023125"/>
    </source>
</evidence>
<dbReference type="CDD" id="cd00093">
    <property type="entry name" value="HTH_XRE"/>
    <property type="match status" value="2"/>
</dbReference>
<dbReference type="Gene3D" id="1.10.260.40">
    <property type="entry name" value="lambda repressor-like DNA-binding domains"/>
    <property type="match status" value="2"/>
</dbReference>
<dbReference type="PROSITE" id="PS50943">
    <property type="entry name" value="HTH_CROC1"/>
    <property type="match status" value="2"/>
</dbReference>
<name>A0A8X6HIU8_TRICU</name>
<organism evidence="3 4">
    <name type="scientific">Trichonephila clavata</name>
    <name type="common">Joro spider</name>
    <name type="synonym">Nephila clavata</name>
    <dbReference type="NCBI Taxonomy" id="2740835"/>
    <lineage>
        <taxon>Eukaryota</taxon>
        <taxon>Metazoa</taxon>
        <taxon>Ecdysozoa</taxon>
        <taxon>Arthropoda</taxon>
        <taxon>Chelicerata</taxon>
        <taxon>Arachnida</taxon>
        <taxon>Araneae</taxon>
        <taxon>Araneomorphae</taxon>
        <taxon>Entelegynae</taxon>
        <taxon>Araneoidea</taxon>
        <taxon>Nephilidae</taxon>
        <taxon>Trichonephila</taxon>
    </lineage>
</organism>
<dbReference type="GO" id="GO:0005829">
    <property type="term" value="C:cytosol"/>
    <property type="evidence" value="ECO:0007669"/>
    <property type="project" value="TreeGrafter"/>
</dbReference>
<gene>
    <name evidence="3" type="primary">wCauA_01320</name>
    <name evidence="3" type="ORF">TNCT_490851</name>
</gene>
<dbReference type="Proteomes" id="UP000887116">
    <property type="component" value="Unassembled WGS sequence"/>
</dbReference>
<dbReference type="PANTHER" id="PTHR46797">
    <property type="entry name" value="HTH-TYPE TRANSCRIPTIONAL REGULATOR"/>
    <property type="match status" value="1"/>
</dbReference>
<evidence type="ECO:0000313" key="3">
    <source>
        <dbReference type="EMBL" id="GFR03889.1"/>
    </source>
</evidence>
<dbReference type="SMART" id="SM00530">
    <property type="entry name" value="HTH_XRE"/>
    <property type="match status" value="2"/>
</dbReference>
<dbReference type="InterPro" id="IPR001387">
    <property type="entry name" value="Cro/C1-type_HTH"/>
</dbReference>
<dbReference type="Pfam" id="PF01381">
    <property type="entry name" value="HTH_3"/>
    <property type="match status" value="2"/>
</dbReference>
<feature type="domain" description="HTH cro/C1-type" evidence="2">
    <location>
        <begin position="184"/>
        <end position="238"/>
    </location>
</feature>
<evidence type="ECO:0000259" key="2">
    <source>
        <dbReference type="PROSITE" id="PS50943"/>
    </source>
</evidence>
<dbReference type="InterPro" id="IPR010982">
    <property type="entry name" value="Lambda_DNA-bd_dom_sf"/>
</dbReference>
<feature type="domain" description="HTH cro/C1-type" evidence="2">
    <location>
        <begin position="26"/>
        <end position="80"/>
    </location>
</feature>
<dbReference type="GO" id="GO:0003700">
    <property type="term" value="F:DNA-binding transcription factor activity"/>
    <property type="evidence" value="ECO:0007669"/>
    <property type="project" value="TreeGrafter"/>
</dbReference>
<comment type="caution">
    <text evidence="3">The sequence shown here is derived from an EMBL/GenBank/DDBJ whole genome shotgun (WGS) entry which is preliminary data.</text>
</comment>
<accession>A0A8X6HIU8</accession>
<dbReference type="PANTHER" id="PTHR46797:SF1">
    <property type="entry name" value="METHYLPHOSPHONATE SYNTHASE"/>
    <property type="match status" value="1"/>
</dbReference>
<dbReference type="InterPro" id="IPR050807">
    <property type="entry name" value="TransReg_Diox_bact_type"/>
</dbReference>
<dbReference type="EMBL" id="BMAO01025618">
    <property type="protein sequence ID" value="GFR03889.1"/>
    <property type="molecule type" value="Genomic_DNA"/>
</dbReference>
<evidence type="ECO:0000313" key="4">
    <source>
        <dbReference type="Proteomes" id="UP000887116"/>
    </source>
</evidence>
<keyword evidence="1" id="KW-0238">DNA-binding</keyword>
<reference evidence="3" key="1">
    <citation type="submission" date="2020-07" db="EMBL/GenBank/DDBJ databases">
        <title>Multicomponent nature underlies the extraordinary mechanical properties of spider dragline silk.</title>
        <authorList>
            <person name="Kono N."/>
            <person name="Nakamura H."/>
            <person name="Mori M."/>
            <person name="Yoshida Y."/>
            <person name="Ohtoshi R."/>
            <person name="Malay A.D."/>
            <person name="Moran D.A.P."/>
            <person name="Tomita M."/>
            <person name="Numata K."/>
            <person name="Arakawa K."/>
        </authorList>
    </citation>
    <scope>NUCLEOTIDE SEQUENCE</scope>
</reference>
<dbReference type="AlphaFoldDB" id="A0A8X6HIU8"/>
<sequence length="326" mass="37859">MFVPVRKVTDYVNLVGSISYEIGQKIENCRLMQEYTQVELASKTELTYQEINNYELGYILIPIEVSYKIAEALLVNVIDLLPEPVVVRKDSYCEDEDEEILYLTGIYEDHQELRKVIRPLIRSVYLSEKINQEGARIEIAKNLVKEGVSVEIISQTTGLSIYEYDNAEEEICTDSIYYKIGQRIKEWRLIRRNTQKDLADKVGLTAKEIHEYERGYTAVSFDKLYEIAEVLSVNIKVLLPETRESKEENKLLSLIKALLPKITKCENEDSKKLLSLMDKYREDENQESLDALLNHYRLRAERLDIAGNVQKSVSNRIFSSTQFSIY</sequence>
<protein>
    <submittedName>
        <fullName evidence="3">Helix-turn-helix domain-containing protein</fullName>
    </submittedName>
</protein>
<dbReference type="GO" id="GO:0003677">
    <property type="term" value="F:DNA binding"/>
    <property type="evidence" value="ECO:0007669"/>
    <property type="project" value="UniProtKB-KW"/>
</dbReference>
<keyword evidence="4" id="KW-1185">Reference proteome</keyword>